<reference evidence="1 2" key="1">
    <citation type="submission" date="2020-08" db="EMBL/GenBank/DDBJ databases">
        <title>Genomic Encyclopedia of Type Strains, Phase IV (KMG-IV): sequencing the most valuable type-strain genomes for metagenomic binning, comparative biology and taxonomic classification.</title>
        <authorList>
            <person name="Goeker M."/>
        </authorList>
    </citation>
    <scope>NUCLEOTIDE SEQUENCE [LARGE SCALE GENOMIC DNA]</scope>
    <source>
        <strain evidence="1 2">DSM 25620</strain>
    </source>
</reference>
<comment type="caution">
    <text evidence="1">The sequence shown here is derived from an EMBL/GenBank/DDBJ whole genome shotgun (WGS) entry which is preliminary data.</text>
</comment>
<dbReference type="AlphaFoldDB" id="A0A7W8EQ36"/>
<organism evidence="1 2">
    <name type="scientific">Pseudochrobactrum saccharolyticum</name>
    <dbReference type="NCBI Taxonomy" id="354352"/>
    <lineage>
        <taxon>Bacteria</taxon>
        <taxon>Pseudomonadati</taxon>
        <taxon>Pseudomonadota</taxon>
        <taxon>Alphaproteobacteria</taxon>
        <taxon>Hyphomicrobiales</taxon>
        <taxon>Brucellaceae</taxon>
        <taxon>Pseudochrobactrum</taxon>
    </lineage>
</organism>
<accession>A0A7W8EQ36</accession>
<keyword evidence="2" id="KW-1185">Reference proteome</keyword>
<dbReference type="EMBL" id="JACHIL010000004">
    <property type="protein sequence ID" value="MBB5091964.1"/>
    <property type="molecule type" value="Genomic_DNA"/>
</dbReference>
<name>A0A7W8EQ36_9HYPH</name>
<dbReference type="Proteomes" id="UP000531231">
    <property type="component" value="Unassembled WGS sequence"/>
</dbReference>
<protein>
    <submittedName>
        <fullName evidence="1">Uncharacterized protein</fullName>
    </submittedName>
</protein>
<evidence type="ECO:0000313" key="2">
    <source>
        <dbReference type="Proteomes" id="UP000531231"/>
    </source>
</evidence>
<sequence>MASELSNLESATKYLSPTDKDRFFKIKRDMEASGASRKSIEERLRAFLWDIVESDDDDENEDDTL</sequence>
<dbReference type="RefSeq" id="WP_151159825.1">
    <property type="nucleotide sequence ID" value="NZ_JACHIL010000004.1"/>
</dbReference>
<gene>
    <name evidence="1" type="ORF">HNQ68_002509</name>
</gene>
<proteinExistence type="predicted"/>
<evidence type="ECO:0000313" key="1">
    <source>
        <dbReference type="EMBL" id="MBB5091964.1"/>
    </source>
</evidence>